<reference evidence="2 3" key="1">
    <citation type="journal article" date="2018" name="Evol. Lett.">
        <title>Horizontal gene cluster transfer increased hallucinogenic mushroom diversity.</title>
        <authorList>
            <person name="Reynolds H.T."/>
            <person name="Vijayakumar V."/>
            <person name="Gluck-Thaler E."/>
            <person name="Korotkin H.B."/>
            <person name="Matheny P.B."/>
            <person name="Slot J.C."/>
        </authorList>
    </citation>
    <scope>NUCLEOTIDE SEQUENCE [LARGE SCALE GENOMIC DNA]</scope>
    <source>
        <strain evidence="2 3">SRW20</strain>
    </source>
</reference>
<accession>A0A409VYV6</accession>
<sequence>MALLSSRGIIPVANADSFYLAHGEWGRTKPLPPSSTLWELGILPYATLKLNFRRLGGSRCLVPYMEIPPAPFPLQLYQRLPWSPSDFIGSANPTASASRKRSYADIEDEVEVSSEVSPQSDSEWSSSTDSVDSASNYSESLSSDTDDLFSLFSDSDGEDRPPSDRHMSLPSTSLTTNESSSTSRHLPPSSSIPNSDVSHKAPLAKKPRLVSSDSGGVGGLEIVNGRYENRGLECVHSSQQDWDGVDWASNVALNELDESCLALSELNMCLYKPMNVILCKQHGRLLDLKTFIPHVQLSHRSTVPELYRPGKSKYDFLKHHVEAAFSISKEKSTNIHRPVPFVPPPHLYAVCPKCEHPFERSKDWSTVRGTMKTHLIKLSGCREYASEVVIPGRKQEETLIGTGDLQIKDEFWEEFEKTTKYGQLLARGRSGMPNWVGFLPQDWTPPSTTTIAHQVTYELHVNPLQDGIVDQYYAGQLGWDSAFQGNVISRGGRRKDMTPMWSRLLQWRAVPLDGYDLDDNARKEFQIIERGLFETRGFLYEYLDDANDFVKSCSDIFRRRLTKGSRSQYRYLRPSSLMKYKDTLFHPIALLIWLFHARHGLGRPLDSNIELHLTQEAKACVEELYHFILEVPLETERFPKKDLAIKVHDLLVELLMSQADVANKLGGPFDFAMALAAYKRTKKAFGSPTIPSMYCAKSQYCMRSIVVHLCRLFGEEAPYTLVGSKAGESNLLVDGDDGDPEHLEDNSSAEASFEVPPLKEINPLDYDEEIHGDLQDFDDSDDSDSEADSLSDDDNWLSLPSLATAKPPPKRSGDRINKRRGSTIDRTSQKDPLLSTLKRYSKWISNDGISEDSPPTAFQRMKSAWLVVWKLAVREMSSTQVHPDQPGLVFVYRSLHCPDHRIALHDIKLLATSFIDRARAHFVKLLPSGLDPEAFVAPALSDLRDNLQKTTSIFGQNEDKFAPLRMMLYNALMDEKEEKFRITQSSSNSRIFNEAGIDRWQGQENVVAEEIMGGLVWTMGMPGRAFQIAALCFGSSRDGKRNVFKIKGHLVIGWPKAKSFNHRSQASLWALLPELADLILLMFGVVRPVSLQLTEYLRRKPSIHATTHMFVTPPTKTGGGVQLCWSSARIDRLLKSRSSAFLGIDLSAAKLRQLVTAIYRKHFPDIINRGTTTTSAANVQAGHTQSTFDMNYGLIVGPLFNLTLTDNTVDQFMDVSHCWQALLGLLHPDPKTQERLHNSLYKTPLGAADENRAIALDIIRSLVCTEYKLGGACSEENQEKAQSILAAKPFLPKPGVNNLGDAVLVEVMSALTYGHARTTIRDAAPSNGYEPAAVAEAVALIMLGLVEWTTGSHKKSDIQDSNTKQRLQEAQQKVLSTLTALKENERIKWMQLSEQIFANSQRMALRFEVPDLLSYFTDV</sequence>
<dbReference type="Proteomes" id="UP000284706">
    <property type="component" value="Unassembled WGS sequence"/>
</dbReference>
<dbReference type="OrthoDB" id="3070594at2759"/>
<comment type="caution">
    <text evidence="2">The sequence shown here is derived from an EMBL/GenBank/DDBJ whole genome shotgun (WGS) entry which is preliminary data.</text>
</comment>
<evidence type="ECO:0000313" key="3">
    <source>
        <dbReference type="Proteomes" id="UP000284706"/>
    </source>
</evidence>
<protein>
    <submittedName>
        <fullName evidence="2">Uncharacterized protein</fullName>
    </submittedName>
</protein>
<feature type="compositionally biased region" description="Basic and acidic residues" evidence="1">
    <location>
        <begin position="158"/>
        <end position="167"/>
    </location>
</feature>
<organism evidence="2 3">
    <name type="scientific">Gymnopilus dilepis</name>
    <dbReference type="NCBI Taxonomy" id="231916"/>
    <lineage>
        <taxon>Eukaryota</taxon>
        <taxon>Fungi</taxon>
        <taxon>Dikarya</taxon>
        <taxon>Basidiomycota</taxon>
        <taxon>Agaricomycotina</taxon>
        <taxon>Agaricomycetes</taxon>
        <taxon>Agaricomycetidae</taxon>
        <taxon>Agaricales</taxon>
        <taxon>Agaricineae</taxon>
        <taxon>Hymenogastraceae</taxon>
        <taxon>Gymnopilus</taxon>
    </lineage>
</organism>
<gene>
    <name evidence="2" type="ORF">CVT26_011132</name>
</gene>
<evidence type="ECO:0000313" key="2">
    <source>
        <dbReference type="EMBL" id="PPQ71435.1"/>
    </source>
</evidence>
<feature type="region of interest" description="Disordered" evidence="1">
    <location>
        <begin position="91"/>
        <end position="215"/>
    </location>
</feature>
<feature type="region of interest" description="Disordered" evidence="1">
    <location>
        <begin position="772"/>
        <end position="828"/>
    </location>
</feature>
<dbReference type="InParanoid" id="A0A409VYV6"/>
<feature type="region of interest" description="Disordered" evidence="1">
    <location>
        <begin position="730"/>
        <end position="758"/>
    </location>
</feature>
<keyword evidence="3" id="KW-1185">Reference proteome</keyword>
<feature type="compositionally biased region" description="Low complexity" evidence="1">
    <location>
        <begin position="168"/>
        <end position="191"/>
    </location>
</feature>
<dbReference type="EMBL" id="NHYE01005502">
    <property type="protein sequence ID" value="PPQ71435.1"/>
    <property type="molecule type" value="Genomic_DNA"/>
</dbReference>
<feature type="compositionally biased region" description="Low complexity" evidence="1">
    <location>
        <begin position="113"/>
        <end position="154"/>
    </location>
</feature>
<name>A0A409VYV6_9AGAR</name>
<evidence type="ECO:0000256" key="1">
    <source>
        <dbReference type="SAM" id="MobiDB-lite"/>
    </source>
</evidence>
<feature type="compositionally biased region" description="Acidic residues" evidence="1">
    <location>
        <begin position="775"/>
        <end position="795"/>
    </location>
</feature>
<proteinExistence type="predicted"/>